<feature type="transmembrane region" description="Helical" evidence="9">
    <location>
        <begin position="46"/>
        <end position="68"/>
    </location>
</feature>
<keyword evidence="5 8" id="KW-0812">Transmembrane</keyword>
<evidence type="ECO:0000256" key="4">
    <source>
        <dbReference type="ARBA" id="ARBA00022475"/>
    </source>
</evidence>
<name>A0ABS4FZM1_9CLOT</name>
<evidence type="ECO:0000256" key="5">
    <source>
        <dbReference type="ARBA" id="ARBA00022692"/>
    </source>
</evidence>
<feature type="transmembrane region" description="Helical" evidence="9">
    <location>
        <begin position="100"/>
        <end position="118"/>
    </location>
</feature>
<evidence type="ECO:0000256" key="9">
    <source>
        <dbReference type="SAM" id="Phobius"/>
    </source>
</evidence>
<dbReference type="InterPro" id="IPR006043">
    <property type="entry name" value="NCS2"/>
</dbReference>
<accession>A0ABS4FZM1</accession>
<keyword evidence="3 8" id="KW-0813">Transport</keyword>
<feature type="transmembrane region" description="Helical" evidence="9">
    <location>
        <begin position="187"/>
        <end position="204"/>
    </location>
</feature>
<comment type="caution">
    <text evidence="10">The sequence shown here is derived from an EMBL/GenBank/DDBJ whole genome shotgun (WGS) entry which is preliminary data.</text>
</comment>
<evidence type="ECO:0000256" key="6">
    <source>
        <dbReference type="ARBA" id="ARBA00022989"/>
    </source>
</evidence>
<dbReference type="RefSeq" id="WP_209457961.1">
    <property type="nucleotide sequence ID" value="NZ_JAGGKC010000001.1"/>
</dbReference>
<keyword evidence="11" id="KW-1185">Reference proteome</keyword>
<feature type="transmembrane region" description="Helical" evidence="9">
    <location>
        <begin position="401"/>
        <end position="434"/>
    </location>
</feature>
<reference evidence="10 11" key="1">
    <citation type="submission" date="2021-03" db="EMBL/GenBank/DDBJ databases">
        <title>Genomic Encyclopedia of Type Strains, Phase IV (KMG-IV): sequencing the most valuable type-strain genomes for metagenomic binning, comparative biology and taxonomic classification.</title>
        <authorList>
            <person name="Goeker M."/>
        </authorList>
    </citation>
    <scope>NUCLEOTIDE SEQUENCE [LARGE SCALE GENOMIC DNA]</scope>
    <source>
        <strain evidence="10 11">DSM 6139</strain>
    </source>
</reference>
<feature type="transmembrane region" description="Helical" evidence="9">
    <location>
        <begin position="130"/>
        <end position="147"/>
    </location>
</feature>
<keyword evidence="6 8" id="KW-1133">Transmembrane helix</keyword>
<evidence type="ECO:0000313" key="11">
    <source>
        <dbReference type="Proteomes" id="UP001519271"/>
    </source>
</evidence>
<dbReference type="EMBL" id="JAGGKC010000001">
    <property type="protein sequence ID" value="MBP1917716.1"/>
    <property type="molecule type" value="Genomic_DNA"/>
</dbReference>
<gene>
    <name evidence="10" type="ORF">J2Z34_000179</name>
</gene>
<dbReference type="PANTHER" id="PTHR43337:SF1">
    <property type="entry name" value="XANTHINE_URACIL PERMEASE C887.17-RELATED"/>
    <property type="match status" value="1"/>
</dbReference>
<dbReference type="Proteomes" id="UP001519271">
    <property type="component" value="Unassembled WGS sequence"/>
</dbReference>
<protein>
    <submittedName>
        <fullName evidence="10">AGZA family xanthine/uracil permease-like MFS transporter</fullName>
    </submittedName>
</protein>
<dbReference type="PIRSF" id="PIRSF005353">
    <property type="entry name" value="PbuG"/>
    <property type="match status" value="1"/>
</dbReference>
<evidence type="ECO:0000313" key="10">
    <source>
        <dbReference type="EMBL" id="MBP1917716.1"/>
    </source>
</evidence>
<evidence type="ECO:0000256" key="2">
    <source>
        <dbReference type="ARBA" id="ARBA00005697"/>
    </source>
</evidence>
<feature type="transmembrane region" description="Helical" evidence="9">
    <location>
        <begin position="446"/>
        <end position="464"/>
    </location>
</feature>
<dbReference type="InterPro" id="IPR045018">
    <property type="entry name" value="Azg-like"/>
</dbReference>
<proteinExistence type="inferred from homology"/>
<evidence type="ECO:0000256" key="7">
    <source>
        <dbReference type="ARBA" id="ARBA00023136"/>
    </source>
</evidence>
<evidence type="ECO:0000256" key="8">
    <source>
        <dbReference type="PIRNR" id="PIRNR005353"/>
    </source>
</evidence>
<evidence type="ECO:0000256" key="3">
    <source>
        <dbReference type="ARBA" id="ARBA00022448"/>
    </source>
</evidence>
<feature type="transmembrane region" description="Helical" evidence="9">
    <location>
        <begin position="209"/>
        <end position="229"/>
    </location>
</feature>
<dbReference type="PANTHER" id="PTHR43337">
    <property type="entry name" value="XANTHINE/URACIL PERMEASE C887.17-RELATED"/>
    <property type="match status" value="1"/>
</dbReference>
<comment type="subcellular location">
    <subcellularLocation>
        <location evidence="1 8">Cell membrane</location>
        <topology evidence="1 8">Multi-pass membrane protein</topology>
    </subcellularLocation>
</comment>
<dbReference type="InterPro" id="IPR026033">
    <property type="entry name" value="Azg-like_bact_archaea"/>
</dbReference>
<organism evidence="10 11">
    <name type="scientific">Youngiibacter multivorans</name>
    <dbReference type="NCBI Taxonomy" id="937251"/>
    <lineage>
        <taxon>Bacteria</taxon>
        <taxon>Bacillati</taxon>
        <taxon>Bacillota</taxon>
        <taxon>Clostridia</taxon>
        <taxon>Eubacteriales</taxon>
        <taxon>Clostridiaceae</taxon>
        <taxon>Youngiibacter</taxon>
    </lineage>
</organism>
<feature type="transmembrane region" description="Helical" evidence="9">
    <location>
        <begin position="358"/>
        <end position="389"/>
    </location>
</feature>
<comment type="similarity">
    <text evidence="2 8">Belongs to the nucleobase:cation symporter-2 (NCS2) (TC 2.A.40) family. Azg-like subfamily.</text>
</comment>
<evidence type="ECO:0000256" key="1">
    <source>
        <dbReference type="ARBA" id="ARBA00004651"/>
    </source>
</evidence>
<keyword evidence="7 8" id="KW-0472">Membrane</keyword>
<feature type="transmembrane region" description="Helical" evidence="9">
    <location>
        <begin position="12"/>
        <end position="34"/>
    </location>
</feature>
<dbReference type="Pfam" id="PF00860">
    <property type="entry name" value="Xan_ur_permease"/>
    <property type="match status" value="1"/>
</dbReference>
<sequence length="465" mass="49232">MEKLFKLKENNTTVRTEVLAGTTTFLTMAYIILVNPQILGLAGMDTGAVFVATILAAAIGTFIMGFVANVPFAQAPGMGLNAFFTFTVVFGLGYTWQQALGMVFVCGLINILITVTKVRKMIIHAIPHSLQYAISGGIGLFIAYIGVKQAHFLTFTGEAFNLLVDTGDGGGIYADVIPALSNFKDPVAQVALIGLIITVVLMLLRVKSAILFGIVASTVLGVFFKITTVPDLSTISFAIPSLKPTFLALDIAGLFNSPQRIFISLTTIFAFSLTDTFDTIGTFLGTGRKSGIFDEADEKSVETGSGMSSKLEKALFADATATSIGALLGTSNTTTYVESAAGISQGARTGLASVTTGILFLLALFLSPLALMVPGAATAPALIVVGVLMADGLKNIEWDDLAIAIPAFLIIALMPFTYSISTGIAFGFLFYCLSMFVVKRSKEVHPVLYVVTLLFFASYVLNALI</sequence>
<feature type="transmembrane region" description="Helical" evidence="9">
    <location>
        <begin position="75"/>
        <end position="94"/>
    </location>
</feature>
<keyword evidence="4 8" id="KW-1003">Cell membrane</keyword>